<dbReference type="AlphaFoldDB" id="A0A1C7LPP7"/>
<comment type="caution">
    <text evidence="6">The sequence shown here is derived from an EMBL/GenBank/DDBJ whole genome shotgun (WGS) entry which is preliminary data.</text>
</comment>
<dbReference type="CDD" id="cd02851">
    <property type="entry name" value="E_set_GO_C"/>
    <property type="match status" value="1"/>
</dbReference>
<feature type="signal peptide" evidence="3">
    <location>
        <begin position="1"/>
        <end position="20"/>
    </location>
</feature>
<dbReference type="PANTHER" id="PTHR32208">
    <property type="entry name" value="SECRETED PROTEIN-RELATED"/>
    <property type="match status" value="1"/>
</dbReference>
<evidence type="ECO:0000256" key="3">
    <source>
        <dbReference type="SAM" id="SignalP"/>
    </source>
</evidence>
<evidence type="ECO:0000313" key="7">
    <source>
        <dbReference type="Proteomes" id="UP000092993"/>
    </source>
</evidence>
<dbReference type="OrthoDB" id="2019572at2759"/>
<dbReference type="Proteomes" id="UP000092993">
    <property type="component" value="Unassembled WGS sequence"/>
</dbReference>
<feature type="chain" id="PRO_5008888720" evidence="3">
    <location>
        <begin position="21"/>
        <end position="628"/>
    </location>
</feature>
<feature type="domain" description="Glyoxal oxidase N-terminal" evidence="4">
    <location>
        <begin position="201"/>
        <end position="460"/>
    </location>
</feature>
<dbReference type="Pfam" id="PF09118">
    <property type="entry name" value="GO-like_E_set"/>
    <property type="match status" value="1"/>
</dbReference>
<dbReference type="PANTHER" id="PTHR32208:SF21">
    <property type="entry name" value="LOW QUALITY PROTEIN: ALDEHYDE OXIDASE GLOX-LIKE"/>
    <property type="match status" value="1"/>
</dbReference>
<evidence type="ECO:0000256" key="2">
    <source>
        <dbReference type="SAM" id="MobiDB-lite"/>
    </source>
</evidence>
<dbReference type="Pfam" id="PF07250">
    <property type="entry name" value="Glyoxal_oxid_N"/>
    <property type="match status" value="1"/>
</dbReference>
<dbReference type="InterPro" id="IPR011043">
    <property type="entry name" value="Gal_Oxase/kelch_b-propeller"/>
</dbReference>
<dbReference type="InterPro" id="IPR014756">
    <property type="entry name" value="Ig_E-set"/>
</dbReference>
<evidence type="ECO:0000259" key="4">
    <source>
        <dbReference type="Pfam" id="PF07250"/>
    </source>
</evidence>
<evidence type="ECO:0000259" key="5">
    <source>
        <dbReference type="Pfam" id="PF09118"/>
    </source>
</evidence>
<protein>
    <submittedName>
        <fullName evidence="6">Galactose oxidase</fullName>
    </submittedName>
</protein>
<dbReference type="InterPro" id="IPR009880">
    <property type="entry name" value="Glyoxal_oxidase_N"/>
</dbReference>
<proteinExistence type="predicted"/>
<name>A0A1C7LPP7_GRIFR</name>
<feature type="compositionally biased region" description="Low complexity" evidence="2">
    <location>
        <begin position="602"/>
        <end position="621"/>
    </location>
</feature>
<dbReference type="EMBL" id="LUGG01000029">
    <property type="protein sequence ID" value="OBZ66528.1"/>
    <property type="molecule type" value="Genomic_DNA"/>
</dbReference>
<dbReference type="InterPro" id="IPR015202">
    <property type="entry name" value="GO-like_E_set"/>
</dbReference>
<evidence type="ECO:0000256" key="1">
    <source>
        <dbReference type="ARBA" id="ARBA00022729"/>
    </source>
</evidence>
<feature type="domain" description="Galactose oxidase-like Early set" evidence="5">
    <location>
        <begin position="462"/>
        <end position="570"/>
    </location>
</feature>
<dbReference type="STRING" id="5627.A0A1C7LPP7"/>
<accession>A0A1C7LPP7</accession>
<organism evidence="6 7">
    <name type="scientific">Grifola frondosa</name>
    <name type="common">Maitake</name>
    <name type="synonym">Polyporus frondosus</name>
    <dbReference type="NCBI Taxonomy" id="5627"/>
    <lineage>
        <taxon>Eukaryota</taxon>
        <taxon>Fungi</taxon>
        <taxon>Dikarya</taxon>
        <taxon>Basidiomycota</taxon>
        <taxon>Agaricomycotina</taxon>
        <taxon>Agaricomycetes</taxon>
        <taxon>Polyporales</taxon>
        <taxon>Grifolaceae</taxon>
        <taxon>Grifola</taxon>
    </lineage>
</organism>
<dbReference type="SUPFAM" id="SSF81296">
    <property type="entry name" value="E set domains"/>
    <property type="match status" value="1"/>
</dbReference>
<keyword evidence="7" id="KW-1185">Reference proteome</keyword>
<evidence type="ECO:0000313" key="6">
    <source>
        <dbReference type="EMBL" id="OBZ66528.1"/>
    </source>
</evidence>
<sequence>MRCRMTLHFLGAITASFTLAQSHTAGSFEDGGDTLVSAMMLFLGNEEKVYILDKAEGNAAQVDGRPAWSAVYDIATRQAEVMSECTSLTAPTFGGNGAIGPGGNISDITYPGNPYQGQFDTIYQDYDGTKAIRVLSPCTSSQDMSSPECQWFDNASLLSMQKQRWYSAAEPLGDGSIAIIGGFVNGGYVNRNYPNVDPATEGGAAEPTYEFYPSKGEAQVMNFMVKTSGLNSYALTYLMPSGKMLVQANYSTMLWDPLTNTETDLPDMPGQIIRVYPASGASAMLPLTPKNNWTPSVLFCGGSNMTDFQWGNYSWPFADTWMIPASEKCHQITPEPTDNSAVDYVEDDDMLEGRTMGQFIALPDQTMLLVNGGVNGTAGYSERTLDTVLYGDMPLGMSLASGPVGTPAIYNPNAPAGQRWSRAGFQTSSIARLYHSSALLLPDASVLIAGSNPNVDFSATIRPSPQNVPKTISYGGDPFDITVPSSSYSGSANDAAGNTTVMLIRPGWTTHGMNMGQRSMQLNNTYTVNNNGSITLHVAQAPPNSNLMQPGPALLFVVMSGIPSNGTMVIVGNGQFGTQPTSAVSLLPASVRRDGASGSGSGSNSSSGNSSTSSQQNNAAALNTGPVI</sequence>
<dbReference type="Gene3D" id="2.130.10.80">
    <property type="entry name" value="Galactose oxidase/kelch, beta-propeller"/>
    <property type="match status" value="1"/>
</dbReference>
<keyword evidence="1 3" id="KW-0732">Signal</keyword>
<reference evidence="6 7" key="1">
    <citation type="submission" date="2016-03" db="EMBL/GenBank/DDBJ databases">
        <title>Whole genome sequencing of Grifola frondosa 9006-11.</title>
        <authorList>
            <person name="Min B."/>
            <person name="Park H."/>
            <person name="Kim J.-G."/>
            <person name="Cho H."/>
            <person name="Oh Y.-L."/>
            <person name="Kong W.-S."/>
            <person name="Choi I.-G."/>
        </authorList>
    </citation>
    <scope>NUCLEOTIDE SEQUENCE [LARGE SCALE GENOMIC DNA]</scope>
    <source>
        <strain evidence="6 7">9006-11</strain>
    </source>
</reference>
<dbReference type="OMA" id="ERRRWYS"/>
<dbReference type="SUPFAM" id="SSF50965">
    <property type="entry name" value="Galactose oxidase, central domain"/>
    <property type="match status" value="1"/>
</dbReference>
<feature type="region of interest" description="Disordered" evidence="2">
    <location>
        <begin position="592"/>
        <end position="628"/>
    </location>
</feature>
<gene>
    <name evidence="6" type="primary">GAOA_0</name>
    <name evidence="6" type="ORF">A0H81_13457</name>
</gene>
<dbReference type="InterPro" id="IPR037293">
    <property type="entry name" value="Gal_Oxidase_central_sf"/>
</dbReference>